<evidence type="ECO:0000256" key="2">
    <source>
        <dbReference type="ARBA" id="ARBA00022737"/>
    </source>
</evidence>
<dbReference type="GO" id="GO:0003729">
    <property type="term" value="F:mRNA binding"/>
    <property type="evidence" value="ECO:0007669"/>
    <property type="project" value="InterPro"/>
</dbReference>
<feature type="domain" description="C3H1-type" evidence="7">
    <location>
        <begin position="84"/>
        <end position="112"/>
    </location>
</feature>
<feature type="domain" description="C3H1-type" evidence="7">
    <location>
        <begin position="3"/>
        <end position="30"/>
    </location>
</feature>
<keyword evidence="1 5" id="KW-0479">Metal-binding</keyword>
<evidence type="ECO:0000256" key="5">
    <source>
        <dbReference type="PROSITE-ProRule" id="PRU00723"/>
    </source>
</evidence>
<name>A0A0C3L1N2_9AGAM</name>
<dbReference type="InterPro" id="IPR045877">
    <property type="entry name" value="ZFP36-like"/>
</dbReference>
<feature type="zinc finger region" description="C3H1-type" evidence="5">
    <location>
        <begin position="3"/>
        <end position="30"/>
    </location>
</feature>
<protein>
    <recommendedName>
        <fullName evidence="7">C3H1-type domain-containing protein</fullName>
    </recommendedName>
</protein>
<feature type="region of interest" description="Disordered" evidence="6">
    <location>
        <begin position="110"/>
        <end position="131"/>
    </location>
</feature>
<keyword evidence="4 5" id="KW-0862">Zinc</keyword>
<dbReference type="InterPro" id="IPR036855">
    <property type="entry name" value="Znf_CCCH_sf"/>
</dbReference>
<dbReference type="OrthoDB" id="3213908at2759"/>
<dbReference type="Pfam" id="PF00642">
    <property type="entry name" value="zf-CCCH"/>
    <property type="match status" value="1"/>
</dbReference>
<dbReference type="Proteomes" id="UP000054248">
    <property type="component" value="Unassembled WGS sequence"/>
</dbReference>
<keyword evidence="9" id="KW-1185">Reference proteome</keyword>
<keyword evidence="3 5" id="KW-0863">Zinc-finger</keyword>
<dbReference type="EMBL" id="KN823909">
    <property type="protein sequence ID" value="KIO15632.1"/>
    <property type="molecule type" value="Genomic_DNA"/>
</dbReference>
<keyword evidence="2" id="KW-0677">Repeat</keyword>
<reference evidence="9" key="2">
    <citation type="submission" date="2015-01" db="EMBL/GenBank/DDBJ databases">
        <title>Evolutionary Origins and Diversification of the Mycorrhizal Mutualists.</title>
        <authorList>
            <consortium name="DOE Joint Genome Institute"/>
            <consortium name="Mycorrhizal Genomics Consortium"/>
            <person name="Kohler A."/>
            <person name="Kuo A."/>
            <person name="Nagy L.G."/>
            <person name="Floudas D."/>
            <person name="Copeland A."/>
            <person name="Barry K.W."/>
            <person name="Cichocki N."/>
            <person name="Veneault-Fourrey C."/>
            <person name="LaButti K."/>
            <person name="Lindquist E.A."/>
            <person name="Lipzen A."/>
            <person name="Lundell T."/>
            <person name="Morin E."/>
            <person name="Murat C."/>
            <person name="Riley R."/>
            <person name="Ohm R."/>
            <person name="Sun H."/>
            <person name="Tunlid A."/>
            <person name="Henrissat B."/>
            <person name="Grigoriev I.V."/>
            <person name="Hibbett D.S."/>
            <person name="Martin F."/>
        </authorList>
    </citation>
    <scope>NUCLEOTIDE SEQUENCE [LARGE SCALE GENOMIC DNA]</scope>
    <source>
        <strain evidence="9">MUT 4182</strain>
    </source>
</reference>
<reference evidence="8 9" key="1">
    <citation type="submission" date="2014-04" db="EMBL/GenBank/DDBJ databases">
        <authorList>
            <consortium name="DOE Joint Genome Institute"/>
            <person name="Kuo A."/>
            <person name="Girlanda M."/>
            <person name="Perotto S."/>
            <person name="Kohler A."/>
            <person name="Nagy L.G."/>
            <person name="Floudas D."/>
            <person name="Copeland A."/>
            <person name="Barry K.W."/>
            <person name="Cichocki N."/>
            <person name="Veneault-Fourrey C."/>
            <person name="LaButti K."/>
            <person name="Lindquist E.A."/>
            <person name="Lipzen A."/>
            <person name="Lundell T."/>
            <person name="Morin E."/>
            <person name="Murat C."/>
            <person name="Sun H."/>
            <person name="Tunlid A."/>
            <person name="Henrissat B."/>
            <person name="Grigoriev I.V."/>
            <person name="Hibbett D.S."/>
            <person name="Martin F."/>
            <person name="Nordberg H.P."/>
            <person name="Cantor M.N."/>
            <person name="Hua S.X."/>
        </authorList>
    </citation>
    <scope>NUCLEOTIDE SEQUENCE [LARGE SCALE GENOMIC DNA]</scope>
    <source>
        <strain evidence="8 9">MUT 4182</strain>
    </source>
</reference>
<dbReference type="PANTHER" id="PTHR12547">
    <property type="entry name" value="CCCH ZINC FINGER/TIS11-RELATED"/>
    <property type="match status" value="1"/>
</dbReference>
<feature type="compositionally biased region" description="Pro residues" evidence="6">
    <location>
        <begin position="37"/>
        <end position="46"/>
    </location>
</feature>
<dbReference type="InterPro" id="IPR000571">
    <property type="entry name" value="Znf_CCCH"/>
</dbReference>
<sequence length="368" mass="41419">MPPKQRRLCDFHQRGHCRLGDSCKFLHASVDEHTSPPQTPKTPRTPKPQSFAAANQTPATPSSRRQSAPPPTTPATPANRFVADLPRNTCRSFWDTGKCDRGHSCKFQHISRSQSSQPQSTPQPAPPAANRFVADLPRNTCRTYWETGKCDRGYDCKFEHKSRPQPSQPKSISRTAPLVLGALIEEYLDRYVSGFSDGFALNSFNPGQVHNKLKPFVQDGSEFRTSQETYHFASILDSVHEYNDEWDYDNGQSFLMTVSDPSKEGILRIQDILLHESVSSEAVNPDDLSFQRAYLPVLGYISSRWVLRSTLRRNINALYGLLHHSFEEIDRVLQSCIGSCMERKSFSDSSASVSGLRVFSTVAKCLFE</sequence>
<dbReference type="AlphaFoldDB" id="A0A0C3L1N2"/>
<dbReference type="Gene3D" id="4.10.1000.10">
    <property type="entry name" value="Zinc finger, CCCH-type"/>
    <property type="match status" value="2"/>
</dbReference>
<feature type="region of interest" description="Disordered" evidence="6">
    <location>
        <begin position="29"/>
        <end position="82"/>
    </location>
</feature>
<dbReference type="SUPFAM" id="SSF90229">
    <property type="entry name" value="CCCH zinc finger"/>
    <property type="match status" value="2"/>
</dbReference>
<dbReference type="GO" id="GO:0008270">
    <property type="term" value="F:zinc ion binding"/>
    <property type="evidence" value="ECO:0007669"/>
    <property type="project" value="UniProtKB-KW"/>
</dbReference>
<accession>A0A0C3L1N2</accession>
<feature type="compositionally biased region" description="Low complexity" evidence="6">
    <location>
        <begin position="58"/>
        <end position="67"/>
    </location>
</feature>
<evidence type="ECO:0000313" key="8">
    <source>
        <dbReference type="EMBL" id="KIO15632.1"/>
    </source>
</evidence>
<gene>
    <name evidence="8" type="ORF">M407DRAFT_34782</name>
</gene>
<evidence type="ECO:0000256" key="6">
    <source>
        <dbReference type="SAM" id="MobiDB-lite"/>
    </source>
</evidence>
<evidence type="ECO:0000256" key="3">
    <source>
        <dbReference type="ARBA" id="ARBA00022771"/>
    </source>
</evidence>
<feature type="zinc finger region" description="C3H1-type" evidence="5">
    <location>
        <begin position="135"/>
        <end position="163"/>
    </location>
</feature>
<evidence type="ECO:0000313" key="9">
    <source>
        <dbReference type="Proteomes" id="UP000054248"/>
    </source>
</evidence>
<evidence type="ECO:0000256" key="4">
    <source>
        <dbReference type="ARBA" id="ARBA00022833"/>
    </source>
</evidence>
<feature type="domain" description="C3H1-type" evidence="7">
    <location>
        <begin position="135"/>
        <end position="163"/>
    </location>
</feature>
<organism evidence="8 9">
    <name type="scientific">Tulasnella calospora MUT 4182</name>
    <dbReference type="NCBI Taxonomy" id="1051891"/>
    <lineage>
        <taxon>Eukaryota</taxon>
        <taxon>Fungi</taxon>
        <taxon>Dikarya</taxon>
        <taxon>Basidiomycota</taxon>
        <taxon>Agaricomycotina</taxon>
        <taxon>Agaricomycetes</taxon>
        <taxon>Cantharellales</taxon>
        <taxon>Tulasnellaceae</taxon>
        <taxon>Tulasnella</taxon>
    </lineage>
</organism>
<dbReference type="SMART" id="SM00356">
    <property type="entry name" value="ZnF_C3H1"/>
    <property type="match status" value="3"/>
</dbReference>
<dbReference type="HOGENOM" id="CLU_752704_0_0_1"/>
<dbReference type="PANTHER" id="PTHR12547:SF63">
    <property type="entry name" value="ZINC FINGER CCCH DOMAIN-CONTAINING PROTEIN 37"/>
    <property type="match status" value="1"/>
</dbReference>
<dbReference type="PROSITE" id="PS50103">
    <property type="entry name" value="ZF_C3H1"/>
    <property type="match status" value="3"/>
</dbReference>
<evidence type="ECO:0000256" key="1">
    <source>
        <dbReference type="ARBA" id="ARBA00022723"/>
    </source>
</evidence>
<evidence type="ECO:0000259" key="7">
    <source>
        <dbReference type="PROSITE" id="PS50103"/>
    </source>
</evidence>
<proteinExistence type="predicted"/>
<feature type="zinc finger region" description="C3H1-type" evidence="5">
    <location>
        <begin position="84"/>
        <end position="112"/>
    </location>
</feature>